<proteinExistence type="predicted"/>
<name>A0A136Q344_9FIRM</name>
<evidence type="ECO:0000313" key="1">
    <source>
        <dbReference type="EMBL" id="KXK65057.1"/>
    </source>
</evidence>
<accession>A0A136Q344</accession>
<sequence>MRPTALVRIVLIYFKICPKNGQIFCMDETFPGGFCLIFAL</sequence>
<protein>
    <submittedName>
        <fullName evidence="1">Uncharacterized protein</fullName>
    </submittedName>
</protein>
<dbReference type="Proteomes" id="UP000070366">
    <property type="component" value="Unassembled WGS sequence"/>
</dbReference>
<gene>
    <name evidence="1" type="ORF">HMPREF3293_02314</name>
</gene>
<reference evidence="1 2" key="1">
    <citation type="submission" date="2016-02" db="EMBL/GenBank/DDBJ databases">
        <authorList>
            <person name="Wen L."/>
            <person name="He K."/>
            <person name="Yang H."/>
        </authorList>
    </citation>
    <scope>NUCLEOTIDE SEQUENCE [LARGE SCALE GENOMIC DNA]</scope>
    <source>
        <strain evidence="1 2">DSM 22607</strain>
    </source>
</reference>
<keyword evidence="2" id="KW-1185">Reference proteome</keyword>
<dbReference type="EMBL" id="LSZW01000063">
    <property type="protein sequence ID" value="KXK65057.1"/>
    <property type="molecule type" value="Genomic_DNA"/>
</dbReference>
<evidence type="ECO:0000313" key="2">
    <source>
        <dbReference type="Proteomes" id="UP000070366"/>
    </source>
</evidence>
<organism evidence="1 2">
    <name type="scientific">Christensenella minuta</name>
    <dbReference type="NCBI Taxonomy" id="626937"/>
    <lineage>
        <taxon>Bacteria</taxon>
        <taxon>Bacillati</taxon>
        <taxon>Bacillota</taxon>
        <taxon>Clostridia</taxon>
        <taxon>Christensenellales</taxon>
        <taxon>Christensenellaceae</taxon>
        <taxon>Christensenella</taxon>
    </lineage>
</organism>
<comment type="caution">
    <text evidence="1">The sequence shown here is derived from an EMBL/GenBank/DDBJ whole genome shotgun (WGS) entry which is preliminary data.</text>
</comment>
<dbReference type="AlphaFoldDB" id="A0A136Q344"/>